<organism evidence="1 2">
    <name type="scientific">Paraburkholderia solisilvae</name>
    <dbReference type="NCBI Taxonomy" id="624376"/>
    <lineage>
        <taxon>Bacteria</taxon>
        <taxon>Pseudomonadati</taxon>
        <taxon>Pseudomonadota</taxon>
        <taxon>Betaproteobacteria</taxon>
        <taxon>Burkholderiales</taxon>
        <taxon>Burkholderiaceae</taxon>
        <taxon>Paraburkholderia</taxon>
    </lineage>
</organism>
<evidence type="ECO:0000313" key="2">
    <source>
        <dbReference type="Proteomes" id="UP000494329"/>
    </source>
</evidence>
<dbReference type="EMBL" id="CADIKF010000046">
    <property type="protein sequence ID" value="CAB3766445.1"/>
    <property type="molecule type" value="Genomic_DNA"/>
</dbReference>
<gene>
    <name evidence="1" type="ORF">LMG29739_04832</name>
</gene>
<protein>
    <recommendedName>
        <fullName evidence="3">Nucleoside 2-deoxyribosyltransferase</fullName>
    </recommendedName>
</protein>
<accession>A0A6J5EN86</accession>
<dbReference type="AlphaFoldDB" id="A0A6J5EN86"/>
<dbReference type="RefSeq" id="WP_175113940.1">
    <property type="nucleotide sequence ID" value="NZ_CADIKF010000046.1"/>
</dbReference>
<evidence type="ECO:0008006" key="3">
    <source>
        <dbReference type="Google" id="ProtNLM"/>
    </source>
</evidence>
<keyword evidence="2" id="KW-1185">Reference proteome</keyword>
<name>A0A6J5EN86_9BURK</name>
<reference evidence="1 2" key="1">
    <citation type="submission" date="2020-04" db="EMBL/GenBank/DDBJ databases">
        <authorList>
            <person name="De Canck E."/>
        </authorList>
    </citation>
    <scope>NUCLEOTIDE SEQUENCE [LARGE SCALE GENOMIC DNA]</scope>
    <source>
        <strain evidence="1 2">LMG 29739</strain>
    </source>
</reference>
<proteinExistence type="predicted"/>
<sequence length="269" mass="30720">MSDNKQPCFVISPIGTDGSDVRRRADQVFRHVIAPAVEAHGFEAIRADKIAEPGLITTQVIQHIVEDPLVIADLTGSNPNVFYELAIRHAIRKPLVQIIQKDEKIPFDVAGMRTIPVDHHDLDSVQEAKSEIEKQVRSVLGKEPDEIESPISVSVELQALRRSENPEDRTLAEIVSTLGDLRTDIAALDKRISVSEASANPEIVTKLMDRHMRRIAREIDISREIEHRLDRVFTVLEKEKIPTKEWHDELSRLREMMMIMRHERDRYPA</sequence>
<dbReference type="Proteomes" id="UP000494329">
    <property type="component" value="Unassembled WGS sequence"/>
</dbReference>
<dbReference type="Gene3D" id="3.40.50.450">
    <property type="match status" value="1"/>
</dbReference>
<evidence type="ECO:0000313" key="1">
    <source>
        <dbReference type="EMBL" id="CAB3766445.1"/>
    </source>
</evidence>